<reference evidence="8 9" key="1">
    <citation type="journal article" date="2016" name="Sci. Rep.">
        <title>Metabolic traits of an uncultured archaeal lineage -MSBL1- from brine pools of the Red Sea.</title>
        <authorList>
            <person name="Mwirichia R."/>
            <person name="Alam I."/>
            <person name="Rashid M."/>
            <person name="Vinu M."/>
            <person name="Ba-Alawi W."/>
            <person name="Anthony Kamau A."/>
            <person name="Kamanda Ngugi D."/>
            <person name="Goker M."/>
            <person name="Klenk H.P."/>
            <person name="Bajic V."/>
            <person name="Stingl U."/>
        </authorList>
    </citation>
    <scope>NUCLEOTIDE SEQUENCE [LARGE SCALE GENOMIC DNA]</scope>
    <source>
        <strain evidence="8">SCGC-AAA382A20</strain>
    </source>
</reference>
<dbReference type="FunFam" id="3.90.930.12:FF:000008">
    <property type="entry name" value="50S ribosomal protein L6"/>
    <property type="match status" value="1"/>
</dbReference>
<keyword evidence="9" id="KW-1185">Reference proteome</keyword>
<keyword evidence="1" id="KW-0699">rRNA-binding</keyword>
<proteinExistence type="predicted"/>
<keyword evidence="3" id="KW-0689">Ribosomal protein</keyword>
<name>A0A133VHI3_9EURY</name>
<keyword evidence="2" id="KW-0694">RNA-binding</keyword>
<evidence type="ECO:0000259" key="7">
    <source>
        <dbReference type="Pfam" id="PF00347"/>
    </source>
</evidence>
<dbReference type="InterPro" id="IPR020040">
    <property type="entry name" value="Ribosomal_uL6_a/b-dom"/>
</dbReference>
<evidence type="ECO:0000256" key="1">
    <source>
        <dbReference type="ARBA" id="ARBA00022730"/>
    </source>
</evidence>
<dbReference type="NCBIfam" id="TIGR03653">
    <property type="entry name" value="uL6_arch"/>
    <property type="match status" value="1"/>
</dbReference>
<dbReference type="NCBIfam" id="NF004037">
    <property type="entry name" value="PRK05518.1"/>
    <property type="match status" value="1"/>
</dbReference>
<evidence type="ECO:0000313" key="8">
    <source>
        <dbReference type="EMBL" id="KXB05899.1"/>
    </source>
</evidence>
<evidence type="ECO:0000256" key="6">
    <source>
        <dbReference type="NCBIfam" id="TIGR03653"/>
    </source>
</evidence>
<dbReference type="InterPro" id="IPR019907">
    <property type="entry name" value="Ribosomal_uL6_arc"/>
</dbReference>
<evidence type="ECO:0000256" key="2">
    <source>
        <dbReference type="ARBA" id="ARBA00022884"/>
    </source>
</evidence>
<dbReference type="InterPro" id="IPR000702">
    <property type="entry name" value="Ribosomal_uL6-like"/>
</dbReference>
<evidence type="ECO:0000256" key="4">
    <source>
        <dbReference type="ARBA" id="ARBA00023274"/>
    </source>
</evidence>
<dbReference type="PANTHER" id="PTHR11655">
    <property type="entry name" value="60S/50S RIBOSOMAL PROTEIN L6/L9"/>
    <property type="match status" value="1"/>
</dbReference>
<dbReference type="InterPro" id="IPR036789">
    <property type="entry name" value="Ribosomal_uL6-like_a/b-dom_sf"/>
</dbReference>
<keyword evidence="4" id="KW-0687">Ribonucleoprotein</keyword>
<dbReference type="Proteomes" id="UP000070263">
    <property type="component" value="Unassembled WGS sequence"/>
</dbReference>
<dbReference type="Pfam" id="PF00347">
    <property type="entry name" value="Ribosomal_L6"/>
    <property type="match status" value="1"/>
</dbReference>
<evidence type="ECO:0000256" key="3">
    <source>
        <dbReference type="ARBA" id="ARBA00022980"/>
    </source>
</evidence>
<dbReference type="Gene3D" id="3.90.930.12">
    <property type="entry name" value="Ribosomal protein L6, alpha-beta domain"/>
    <property type="match status" value="2"/>
</dbReference>
<comment type="caution">
    <text evidence="8">The sequence shown here is derived from an EMBL/GenBank/DDBJ whole genome shotgun (WGS) entry which is preliminary data.</text>
</comment>
<dbReference type="PATRIC" id="fig|1698280.3.peg.1113"/>
<dbReference type="GO" id="GO:0019843">
    <property type="term" value="F:rRNA binding"/>
    <property type="evidence" value="ECO:0007669"/>
    <property type="project" value="UniProtKB-UniRule"/>
</dbReference>
<feature type="domain" description="Large ribosomal subunit protein uL6 alpha-beta" evidence="7">
    <location>
        <begin position="91"/>
        <end position="164"/>
    </location>
</feature>
<dbReference type="EMBL" id="LHYE01000069">
    <property type="protein sequence ID" value="KXB05899.1"/>
    <property type="molecule type" value="Genomic_DNA"/>
</dbReference>
<dbReference type="PIRSF" id="PIRSF002162">
    <property type="entry name" value="Ribosomal_L6"/>
    <property type="match status" value="1"/>
</dbReference>
<dbReference type="AlphaFoldDB" id="A0A133VHI3"/>
<accession>A0A133VHI3</accession>
<dbReference type="GO" id="GO:0022625">
    <property type="term" value="C:cytosolic large ribosomal subunit"/>
    <property type="evidence" value="ECO:0007669"/>
    <property type="project" value="UniProtKB-UniRule"/>
</dbReference>
<organism evidence="8 9">
    <name type="scientific">candidate division MSBL1 archaeon SCGC-AAA382A20</name>
    <dbReference type="NCBI Taxonomy" id="1698280"/>
    <lineage>
        <taxon>Archaea</taxon>
        <taxon>Methanobacteriati</taxon>
        <taxon>Methanobacteriota</taxon>
        <taxon>candidate division MSBL1</taxon>
    </lineage>
</organism>
<protein>
    <recommendedName>
        <fullName evidence="5 6">50S ribosomal protein L6</fullName>
    </recommendedName>
</protein>
<dbReference type="GO" id="GO:0002181">
    <property type="term" value="P:cytoplasmic translation"/>
    <property type="evidence" value="ECO:0007669"/>
    <property type="project" value="TreeGrafter"/>
</dbReference>
<evidence type="ECO:0000313" key="9">
    <source>
        <dbReference type="Proteomes" id="UP000070263"/>
    </source>
</evidence>
<dbReference type="PANTHER" id="PTHR11655:SF16">
    <property type="entry name" value="60S RIBOSOMAL PROTEIN L9"/>
    <property type="match status" value="1"/>
</dbReference>
<dbReference type="GO" id="GO:0003735">
    <property type="term" value="F:structural constituent of ribosome"/>
    <property type="evidence" value="ECO:0007669"/>
    <property type="project" value="UniProtKB-UniRule"/>
</dbReference>
<dbReference type="SUPFAM" id="SSF56053">
    <property type="entry name" value="Ribosomal protein L6"/>
    <property type="match status" value="2"/>
</dbReference>
<evidence type="ECO:0000256" key="5">
    <source>
        <dbReference type="ARBA" id="ARBA00035454"/>
    </source>
</evidence>
<gene>
    <name evidence="8" type="ORF">AKJ51_04530</name>
</gene>
<sequence length="175" mass="19906">MKKEIEIPDGIEGEVEGEMVKLKKGDEKVKKKFKHPLVDVSMDGNKLVIRGKKDNKKVKSVVQTFESKVKNAISGLEENYEYKLKIVYRHFPMDVKAGDGYVEVTNFVGEKSKRTAKILEDVDVGVKDEEIIVRGPDKEKVGQTAANIEQKIQAPSTRDRRVFEDGIYIVEKPKR</sequence>